<keyword evidence="2" id="KW-0808">Transferase</keyword>
<dbReference type="InterPro" id="IPR029063">
    <property type="entry name" value="SAM-dependent_MTases_sf"/>
</dbReference>
<reference evidence="3 4" key="1">
    <citation type="submission" date="2024-06" db="EMBL/GenBank/DDBJ databases">
        <title>Genomic Encyclopedia of Type Strains, Phase IV (KMG-IV): sequencing the most valuable type-strain genomes for metagenomic binning, comparative biology and taxonomic classification.</title>
        <authorList>
            <person name="Goeker M."/>
        </authorList>
    </citation>
    <scope>NUCLEOTIDE SEQUENCE [LARGE SCALE GENOMIC DNA]</scope>
    <source>
        <strain evidence="3 4">DSM 29780</strain>
    </source>
</reference>
<dbReference type="Pfam" id="PF02636">
    <property type="entry name" value="Methyltransf_28"/>
    <property type="match status" value="1"/>
</dbReference>
<dbReference type="InterPro" id="IPR038375">
    <property type="entry name" value="NDUFAF7_sf"/>
</dbReference>
<evidence type="ECO:0000313" key="3">
    <source>
        <dbReference type="EMBL" id="MET3611996.1"/>
    </source>
</evidence>
<organism evidence="3 4">
    <name type="scientific">Rhizobium aquaticum</name>
    <dbReference type="NCBI Taxonomy" id="1549636"/>
    <lineage>
        <taxon>Bacteria</taxon>
        <taxon>Pseudomonadati</taxon>
        <taxon>Pseudomonadota</taxon>
        <taxon>Alphaproteobacteria</taxon>
        <taxon>Hyphomicrobiales</taxon>
        <taxon>Rhizobiaceae</taxon>
        <taxon>Rhizobium/Agrobacterium group</taxon>
        <taxon>Rhizobium</taxon>
    </lineage>
</organism>
<evidence type="ECO:0000313" key="4">
    <source>
        <dbReference type="Proteomes" id="UP001549047"/>
    </source>
</evidence>
<dbReference type="Proteomes" id="UP001549047">
    <property type="component" value="Unassembled WGS sequence"/>
</dbReference>
<name>A0ABV2IV45_9HYPH</name>
<dbReference type="PANTHER" id="PTHR12049">
    <property type="entry name" value="PROTEIN ARGININE METHYLTRANSFERASE NDUFAF7, MITOCHONDRIAL"/>
    <property type="match status" value="1"/>
</dbReference>
<dbReference type="EMBL" id="JBEPMB010000001">
    <property type="protein sequence ID" value="MET3611996.1"/>
    <property type="molecule type" value="Genomic_DNA"/>
</dbReference>
<gene>
    <name evidence="3" type="ORF">ABID16_000301</name>
</gene>
<dbReference type="PANTHER" id="PTHR12049:SF7">
    <property type="entry name" value="PROTEIN ARGININE METHYLTRANSFERASE NDUFAF7, MITOCHONDRIAL"/>
    <property type="match status" value="1"/>
</dbReference>
<dbReference type="SUPFAM" id="SSF53335">
    <property type="entry name" value="S-adenosyl-L-methionine-dependent methyltransferases"/>
    <property type="match status" value="1"/>
</dbReference>
<dbReference type="RefSeq" id="WP_354554583.1">
    <property type="nucleotide sequence ID" value="NZ_JBEPMB010000001.1"/>
</dbReference>
<accession>A0ABV2IV45</accession>
<comment type="caution">
    <text evidence="3">The sequence shown here is derived from an EMBL/GenBank/DDBJ whole genome shotgun (WGS) entry which is preliminary data.</text>
</comment>
<proteinExistence type="predicted"/>
<dbReference type="InterPro" id="IPR003788">
    <property type="entry name" value="NDUFAF7"/>
</dbReference>
<dbReference type="GO" id="GO:0008168">
    <property type="term" value="F:methyltransferase activity"/>
    <property type="evidence" value="ECO:0007669"/>
    <property type="project" value="UniProtKB-KW"/>
</dbReference>
<keyword evidence="1 3" id="KW-0489">Methyltransferase</keyword>
<protein>
    <submittedName>
        <fullName evidence="3">SAM-dependent MidA family methyltransferase</fullName>
    </submittedName>
</protein>
<evidence type="ECO:0000256" key="2">
    <source>
        <dbReference type="ARBA" id="ARBA00022679"/>
    </source>
</evidence>
<dbReference type="Gene3D" id="3.40.50.12710">
    <property type="match status" value="1"/>
</dbReference>
<evidence type="ECO:0000256" key="1">
    <source>
        <dbReference type="ARBA" id="ARBA00022603"/>
    </source>
</evidence>
<keyword evidence="4" id="KW-1185">Reference proteome</keyword>
<sequence>MTTPLAEKIKTFIRVNGPISVTDYFALCLADPEHGYYKTREPFGAAGDFTTAPEISQLFGEMIGIFLVQAWKAHGAPSEFHLAEIGPGRGTMMADIVRVVKKLAPEMYEAAQIHLVETSERLRKVQAQTLVADKWKITWHDGFDGIPPGPLLLAANELFDAIPIRQFVKTPTGFRERMVGLDADDNLTFAAGMAGVDPALLPGPPGLQPMGAIAEFAPARLAVMQALCQRLLEDGGSALIIDYGHVASGYGDTLQAIRAHQFDPPLAHPGEADLTSHVDFEALAKTAHLSGLHVNGVMHQGDFLAGLGIYERAEALARGKEALAAEDIATAVDRLAGAGAGKMGELFKVLAVSSSHVELEPFIVHRPHSGDLAAD</sequence>
<dbReference type="GO" id="GO:0032259">
    <property type="term" value="P:methylation"/>
    <property type="evidence" value="ECO:0007669"/>
    <property type="project" value="UniProtKB-KW"/>
</dbReference>